<evidence type="ECO:0000313" key="2">
    <source>
        <dbReference type="EMBL" id="RKH03269.1"/>
    </source>
</evidence>
<feature type="chain" id="PRO_5017305426" description="Secreted protein" evidence="1">
    <location>
        <begin position="23"/>
        <end position="145"/>
    </location>
</feature>
<evidence type="ECO:0000313" key="3">
    <source>
        <dbReference type="Proteomes" id="UP000268313"/>
    </source>
</evidence>
<dbReference type="AlphaFoldDB" id="A0A3A8K7U8"/>
<keyword evidence="3" id="KW-1185">Reference proteome</keyword>
<dbReference type="EMBL" id="RAWE01000043">
    <property type="protein sequence ID" value="RKH03269.1"/>
    <property type="molecule type" value="Genomic_DNA"/>
</dbReference>
<dbReference type="RefSeq" id="WP_120603133.1">
    <property type="nucleotide sequence ID" value="NZ_JABFJX010000019.1"/>
</dbReference>
<organism evidence="2 3">
    <name type="scientific">Corallococcus carmarthensis</name>
    <dbReference type="NCBI Taxonomy" id="2316728"/>
    <lineage>
        <taxon>Bacteria</taxon>
        <taxon>Pseudomonadati</taxon>
        <taxon>Myxococcota</taxon>
        <taxon>Myxococcia</taxon>
        <taxon>Myxococcales</taxon>
        <taxon>Cystobacterineae</taxon>
        <taxon>Myxococcaceae</taxon>
        <taxon>Corallococcus</taxon>
    </lineage>
</organism>
<feature type="signal peptide" evidence="1">
    <location>
        <begin position="1"/>
        <end position="22"/>
    </location>
</feature>
<reference evidence="3" key="1">
    <citation type="submission" date="2018-09" db="EMBL/GenBank/DDBJ databases">
        <authorList>
            <person name="Livingstone P.G."/>
            <person name="Whitworth D.E."/>
        </authorList>
    </citation>
    <scope>NUCLEOTIDE SEQUENCE [LARGE SCALE GENOMIC DNA]</scope>
    <source>
        <strain evidence="3">CA043D</strain>
    </source>
</reference>
<dbReference type="OrthoDB" id="5516687at2"/>
<accession>A0A3A8K7U8</accession>
<keyword evidence="1" id="KW-0732">Signal</keyword>
<protein>
    <recommendedName>
        <fullName evidence="4">Secreted protein</fullName>
    </recommendedName>
</protein>
<sequence>MRRLFLGVAAVAAMSLSSAAWAGEPRPAPAQGIQSLGAGDAVPACYVDTPAWDYLSAGSCMALGTDGWRYVTFGVLGIDQSGGRYVIQFLDGTCSSPGYSSDEGYTCLQTVYLNQMVTQRMQVYDTWTGQWSGILTAYASYEYFF</sequence>
<proteinExistence type="predicted"/>
<name>A0A3A8K7U8_9BACT</name>
<gene>
    <name evidence="2" type="ORF">D7X32_14515</name>
</gene>
<dbReference type="Proteomes" id="UP000268313">
    <property type="component" value="Unassembled WGS sequence"/>
</dbReference>
<evidence type="ECO:0008006" key="4">
    <source>
        <dbReference type="Google" id="ProtNLM"/>
    </source>
</evidence>
<evidence type="ECO:0000256" key="1">
    <source>
        <dbReference type="SAM" id="SignalP"/>
    </source>
</evidence>
<comment type="caution">
    <text evidence="2">The sequence shown here is derived from an EMBL/GenBank/DDBJ whole genome shotgun (WGS) entry which is preliminary data.</text>
</comment>